<keyword evidence="5" id="KW-0227">DNA damage</keyword>
<keyword evidence="10" id="KW-0233">DNA recombination</keyword>
<dbReference type="RefSeq" id="YP_009200503.1">
    <property type="nucleotide sequence ID" value="NC_028820.1"/>
</dbReference>
<evidence type="ECO:0000313" key="14">
    <source>
        <dbReference type="Proteomes" id="UP000031805"/>
    </source>
</evidence>
<feature type="binding site" evidence="10">
    <location>
        <position position="92"/>
    </location>
    <ligand>
        <name>Zn(2+)</name>
        <dbReference type="ChEBI" id="CHEBI:29105"/>
    </ligand>
</feature>
<dbReference type="Gene3D" id="3.90.198.10">
    <property type="entry name" value="Replication Fork Single-Stranded Dna Binding Protein"/>
    <property type="match status" value="1"/>
</dbReference>
<evidence type="ECO:0000256" key="8">
    <source>
        <dbReference type="ARBA" id="ARBA00023125"/>
    </source>
</evidence>
<comment type="subunit">
    <text evidence="10">Homodimer in the absence of DNA, monomer when binding DNA. Interacts with the DNA helicase assembly protein; a ternary complex between the helicase assembly protein, the single-stranded DNA-binding protein and ssDNA is an obligatory intermediate in the helicase loading mechanism. Part of the replicase complex that includes the DNA polymerase, the polymerase clamp, the clamp loader complex, the single-stranded DNA binding protein, the primase, the replicative helicase and the helicase assembly factor. Interacts (via C-terminus) with the viral SF1 dDA helicase. Interacts with the viral SF2 UvsW repair helicase.</text>
</comment>
<keyword evidence="4 10" id="KW-0479">Metal-binding</keyword>
<keyword evidence="7 10" id="KW-1194">Viral DNA replication</keyword>
<evidence type="ECO:0000256" key="1">
    <source>
        <dbReference type="ARBA" id="ARBA00018590"/>
    </source>
</evidence>
<reference evidence="13 14" key="1">
    <citation type="submission" date="2014-11" db="EMBL/GenBank/DDBJ databases">
        <title>Complete genome sequence of vB_YenM_TG1, a broad host range bacteriophage which infects Yersinia enterocolitica.</title>
        <authorList>
            <person name="Leon-Velarde C.G."/>
            <person name="Kropinski A.M."/>
            <person name="Chen S."/>
            <person name="Griffiths M.W."/>
            <person name="Odumeru J.A."/>
        </authorList>
    </citation>
    <scope>NUCLEOTIDE SEQUENCE [LARGE SCALE GENOMIC DNA]</scope>
</reference>
<dbReference type="GeneID" id="26627566"/>
<evidence type="ECO:0000256" key="3">
    <source>
        <dbReference type="ARBA" id="ARBA00022705"/>
    </source>
</evidence>
<comment type="function">
    <text evidence="10">Single-stranded DNA-binding protein that participates in viral DNA replication, recombination, and repair. Coats the lagging-strand ssDNA as the replication fork advances. Stimulates the activities of viral DNA polymerase and the replicative helicase, probably via its interaction with the helicase assembly factor. Together with the replicative helicase and the helicase assembly factor, promotes pairing of two homologous DNA molecules containing complementary single-stranded regions and mediates homologous DNA strand exchange. Promotes also the formation of joint molecules. mRNA specific autogenous translational repressor.</text>
</comment>
<keyword evidence="9 10" id="KW-0234">DNA repair</keyword>
<evidence type="ECO:0000256" key="11">
    <source>
        <dbReference type="SAM" id="Coils"/>
    </source>
</evidence>
<keyword evidence="6 10" id="KW-0862">Zinc</keyword>
<organism evidence="13 14">
    <name type="scientific">Yersinia phage vB_YenM_TG1</name>
    <dbReference type="NCBI Taxonomy" id="1589265"/>
    <lineage>
        <taxon>Viruses</taxon>
        <taxon>Duplodnaviria</taxon>
        <taxon>Heunggongvirae</taxon>
        <taxon>Uroviricota</taxon>
        <taxon>Caudoviricetes</taxon>
        <taxon>Pantevenvirales</taxon>
        <taxon>Straboviridae</taxon>
        <taxon>Tevenvirinae</taxon>
        <taxon>Tegunavirus</taxon>
        <taxon>Tegunavirus yenmtg1</taxon>
    </lineage>
</organism>
<dbReference type="KEGG" id="vg:26627566"/>
<evidence type="ECO:0000256" key="5">
    <source>
        <dbReference type="ARBA" id="ARBA00022763"/>
    </source>
</evidence>
<dbReference type="Proteomes" id="UP000031805">
    <property type="component" value="Segment"/>
</dbReference>
<evidence type="ECO:0000313" key="13">
    <source>
        <dbReference type="EMBL" id="AJD82052.1"/>
    </source>
</evidence>
<evidence type="ECO:0000256" key="6">
    <source>
        <dbReference type="ARBA" id="ARBA00022833"/>
    </source>
</evidence>
<dbReference type="GO" id="GO:0006281">
    <property type="term" value="P:DNA repair"/>
    <property type="evidence" value="ECO:0007669"/>
    <property type="project" value="UniProtKB-UniRule"/>
</dbReference>
<dbReference type="EMBL" id="KP202158">
    <property type="protein sequence ID" value="AJD82052.1"/>
    <property type="molecule type" value="Genomic_DNA"/>
</dbReference>
<sequence length="297" mass="32469">MSMFRRKDPAALQAQLAAMKGGSSFSSDDKTEWKLKDDNGVGQAVIRFLPAKDDSQSSPFIKLVNHGFKKNGKWYIENCTSTHGDFDNCPVCQHLSKNDSYNTNKAEYSLLKRKTSFWANILVIKDPANPETEGGIYKFRFGQKIMDKINSMVEVDVSMGEVPVDVTCLFDGANFVLKTKKVSEYKNYDDCKFLAQSEIDGINTQAVQDKITSGMVDLSVLVAKSEFKDLATLTSKFGQVFGTAALGGAAAKASAQADALADELDAFDKDMADYDNKTSTPDSSSSDDELDALLAGM</sequence>
<feature type="domain" description="Bacteriophage T4 Gp32 single-stranded DNA-binding" evidence="12">
    <location>
        <begin position="42"/>
        <end position="240"/>
    </location>
</feature>
<evidence type="ECO:0000256" key="2">
    <source>
        <dbReference type="ARBA" id="ARBA00022491"/>
    </source>
</evidence>
<dbReference type="GO" id="GO:0006310">
    <property type="term" value="P:DNA recombination"/>
    <property type="evidence" value="ECO:0007669"/>
    <property type="project" value="UniProtKB-UniRule"/>
</dbReference>
<evidence type="ECO:0000256" key="7">
    <source>
        <dbReference type="ARBA" id="ARBA00023109"/>
    </source>
</evidence>
<dbReference type="GO" id="GO:0046872">
    <property type="term" value="F:metal ion binding"/>
    <property type="evidence" value="ECO:0007669"/>
    <property type="project" value="UniProtKB-UniRule"/>
</dbReference>
<feature type="binding site" evidence="10">
    <location>
        <position position="89"/>
    </location>
    <ligand>
        <name>Zn(2+)</name>
        <dbReference type="ChEBI" id="CHEBI:29105"/>
    </ligand>
</feature>
<evidence type="ECO:0000256" key="4">
    <source>
        <dbReference type="ARBA" id="ARBA00022723"/>
    </source>
</evidence>
<keyword evidence="3" id="KW-0235">DNA replication</keyword>
<feature type="coiled-coil region" evidence="11">
    <location>
        <begin position="250"/>
        <end position="277"/>
    </location>
</feature>
<dbReference type="GO" id="GO:0003697">
    <property type="term" value="F:single-stranded DNA binding"/>
    <property type="evidence" value="ECO:0007669"/>
    <property type="project" value="UniProtKB-UniRule"/>
</dbReference>
<dbReference type="InterPro" id="IPR044947">
    <property type="entry name" value="Phage_T4_Gp32_ssDNA-bd_sf"/>
</dbReference>
<comment type="domain">
    <text evidence="10">The acidic C-terminus is involved in modulating the ssDNA binding properties. The N-terminus LAST motif is involved in the cooperative binding of the protein to single-stranded nucleic acids.</text>
</comment>
<evidence type="ECO:0000256" key="10">
    <source>
        <dbReference type="HAMAP-Rule" id="MF_04152"/>
    </source>
</evidence>
<accession>A0A0B4ZXK4</accession>
<dbReference type="HAMAP" id="MF_04152">
    <property type="entry name" value="SSB_T4"/>
    <property type="match status" value="1"/>
</dbReference>
<dbReference type="SUPFAM" id="SSF50249">
    <property type="entry name" value="Nucleic acid-binding proteins"/>
    <property type="match status" value="1"/>
</dbReference>
<dbReference type="InterPro" id="IPR012339">
    <property type="entry name" value="Phage_T4_Gp32_ssDNA-bd"/>
</dbReference>
<evidence type="ECO:0000259" key="12">
    <source>
        <dbReference type="Pfam" id="PF08804"/>
    </source>
</evidence>
<dbReference type="InterPro" id="IPR012340">
    <property type="entry name" value="NA-bd_OB-fold"/>
</dbReference>
<evidence type="ECO:0000256" key="9">
    <source>
        <dbReference type="ARBA" id="ARBA00023204"/>
    </source>
</evidence>
<comment type="domain">
    <text evidence="10">The acidic C-terminus is involved in modulating the ssDNA binding properties. The N-terminus LAST motif is involved in the cooperative binding of the protein to ssDNA.</text>
</comment>
<dbReference type="GO" id="GO:0039686">
    <property type="term" value="P:bidirectional double-stranded viral DNA replication"/>
    <property type="evidence" value="ECO:0007669"/>
    <property type="project" value="UniProtKB-UniRule"/>
</dbReference>
<feature type="binding site" evidence="10">
    <location>
        <position position="66"/>
    </location>
    <ligand>
        <name>Zn(2+)</name>
        <dbReference type="ChEBI" id="CHEBI:29105"/>
    </ligand>
</feature>
<feature type="region of interest" description="LAST" evidence="10">
    <location>
        <begin position="5"/>
        <end position="9"/>
    </location>
</feature>
<name>A0A0B4ZXK4_9CAUD</name>
<dbReference type="GO" id="GO:0006260">
    <property type="term" value="P:DNA replication"/>
    <property type="evidence" value="ECO:0007669"/>
    <property type="project" value="UniProtKB-KW"/>
</dbReference>
<keyword evidence="14" id="KW-1185">Reference proteome</keyword>
<comment type="similarity">
    <text evidence="10">Belongs to the Tequatrovirus single-stranded DNA-binding protein family.</text>
</comment>
<dbReference type="InterPro" id="IPR046395">
    <property type="entry name" value="SSB_T4"/>
</dbReference>
<feature type="binding site" evidence="10">
    <location>
        <position position="79"/>
    </location>
    <ligand>
        <name>Zn(2+)</name>
        <dbReference type="ChEBI" id="CHEBI:29105"/>
    </ligand>
</feature>
<gene>
    <name evidence="13" type="ORF">YenMTG1_242</name>
</gene>
<keyword evidence="11" id="KW-0175">Coiled coil</keyword>
<protein>
    <recommendedName>
        <fullName evidence="1 10">Single-stranded DNA-binding protein</fullName>
        <shortName evidence="10">SSB protein</shortName>
    </recommendedName>
    <alternativeName>
        <fullName evidence="10">Helix-destabilizing protein</fullName>
    </alternativeName>
</protein>
<keyword evidence="8 10" id="KW-0238">DNA-binding</keyword>
<proteinExistence type="inferred from homology"/>
<keyword evidence="2 10" id="KW-0678">Repressor</keyword>
<dbReference type="Pfam" id="PF08804">
    <property type="entry name" value="gp32"/>
    <property type="match status" value="1"/>
</dbReference>